<evidence type="ECO:0000256" key="1">
    <source>
        <dbReference type="ARBA" id="ARBA00012864"/>
    </source>
</evidence>
<dbReference type="FunFam" id="3.20.20.140:FF:000007">
    <property type="entry name" value="Imidazolonepropionase"/>
    <property type="match status" value="1"/>
</dbReference>
<dbReference type="GO" id="GO:0019557">
    <property type="term" value="P:L-histidine catabolic process to glutamate and formate"/>
    <property type="evidence" value="ECO:0007669"/>
    <property type="project" value="UniProtKB-UniPathway"/>
</dbReference>
<feature type="binding site" evidence="7">
    <location>
        <position position="83"/>
    </location>
    <ligand>
        <name>Fe(3+)</name>
        <dbReference type="ChEBI" id="CHEBI:29034"/>
    </ligand>
</feature>
<dbReference type="GO" id="GO:0008270">
    <property type="term" value="F:zinc ion binding"/>
    <property type="evidence" value="ECO:0007669"/>
    <property type="project" value="UniProtKB-UniRule"/>
</dbReference>
<gene>
    <name evidence="7" type="primary">hutI</name>
    <name evidence="9" type="ORF">BJF92_08600</name>
</gene>
<comment type="function">
    <text evidence="7">Catalyzes the hydrolytic cleavage of the carbon-nitrogen bond in imidazolone-5-propanoate to yield N-formimidoyl-L-glutamate. It is the third step in the universal histidine degradation pathway.</text>
</comment>
<keyword evidence="2 7" id="KW-0479">Metal-binding</keyword>
<evidence type="ECO:0000256" key="5">
    <source>
        <dbReference type="ARBA" id="ARBA00022833"/>
    </source>
</evidence>
<keyword evidence="6 7" id="KW-0408">Iron</keyword>
<feature type="binding site" evidence="7">
    <location>
        <position position="83"/>
    </location>
    <ligand>
        <name>Zn(2+)</name>
        <dbReference type="ChEBI" id="CHEBI:29105"/>
    </ligand>
</feature>
<feature type="binding site" evidence="7">
    <location>
        <position position="251"/>
    </location>
    <ligand>
        <name>Fe(3+)</name>
        <dbReference type="ChEBI" id="CHEBI:29034"/>
    </ligand>
</feature>
<feature type="binding site" evidence="7">
    <location>
        <position position="153"/>
    </location>
    <ligand>
        <name>N-formimidoyl-L-glutamate</name>
        <dbReference type="ChEBI" id="CHEBI:58928"/>
    </ligand>
</feature>
<feature type="binding site" evidence="7">
    <location>
        <position position="326"/>
    </location>
    <ligand>
        <name>Zn(2+)</name>
        <dbReference type="ChEBI" id="CHEBI:29105"/>
    </ligand>
</feature>
<dbReference type="InterPro" id="IPR005920">
    <property type="entry name" value="HutI"/>
</dbReference>
<feature type="binding site" evidence="7">
    <location>
        <position position="251"/>
    </location>
    <ligand>
        <name>Zn(2+)</name>
        <dbReference type="ChEBI" id="CHEBI:29105"/>
    </ligand>
</feature>
<name>A0A1Q9AKA8_9HYPH</name>
<dbReference type="Proteomes" id="UP000186143">
    <property type="component" value="Unassembled WGS sequence"/>
</dbReference>
<proteinExistence type="inferred from homology"/>
<dbReference type="CDD" id="cd01296">
    <property type="entry name" value="Imidazolone-5PH"/>
    <property type="match status" value="1"/>
</dbReference>
<evidence type="ECO:0000313" key="9">
    <source>
        <dbReference type="EMBL" id="OLP55715.1"/>
    </source>
</evidence>
<dbReference type="PANTHER" id="PTHR42752">
    <property type="entry name" value="IMIDAZOLONEPROPIONASE"/>
    <property type="match status" value="1"/>
</dbReference>
<dbReference type="HAMAP" id="MF_00372">
    <property type="entry name" value="HutI"/>
    <property type="match status" value="1"/>
</dbReference>
<dbReference type="GO" id="GO:0005737">
    <property type="term" value="C:cytoplasm"/>
    <property type="evidence" value="ECO:0007669"/>
    <property type="project" value="UniProtKB-SubCell"/>
</dbReference>
<keyword evidence="7" id="KW-0963">Cytoplasm</keyword>
<dbReference type="GO" id="GO:0019556">
    <property type="term" value="P:L-histidine catabolic process to glutamate and formamide"/>
    <property type="evidence" value="ECO:0007669"/>
    <property type="project" value="UniProtKB-UniRule"/>
</dbReference>
<evidence type="ECO:0000313" key="10">
    <source>
        <dbReference type="Proteomes" id="UP000186143"/>
    </source>
</evidence>
<comment type="catalytic activity">
    <reaction evidence="7">
        <text>4-imidazolone-5-propanoate + H2O = N-formimidoyl-L-glutamate</text>
        <dbReference type="Rhea" id="RHEA:23660"/>
        <dbReference type="ChEBI" id="CHEBI:15377"/>
        <dbReference type="ChEBI" id="CHEBI:58928"/>
        <dbReference type="ChEBI" id="CHEBI:77893"/>
        <dbReference type="EC" id="3.5.2.7"/>
    </reaction>
</comment>
<dbReference type="UniPathway" id="UPA00379">
    <property type="reaction ID" value="UER00551"/>
</dbReference>
<comment type="caution">
    <text evidence="9">The sequence shown here is derived from an EMBL/GenBank/DDBJ whole genome shotgun (WGS) entry which is preliminary data.</text>
</comment>
<comment type="pathway">
    <text evidence="7">Amino-acid degradation; L-histidine degradation into L-glutamate; N-formimidoyl-L-glutamate from L-histidine: step 3/3.</text>
</comment>
<feature type="binding site" evidence="7">
    <location>
        <position position="254"/>
    </location>
    <ligand>
        <name>4-imidazolone-5-propanoate</name>
        <dbReference type="ChEBI" id="CHEBI:77893"/>
    </ligand>
</feature>
<feature type="binding site" evidence="7">
    <location>
        <position position="328"/>
    </location>
    <ligand>
        <name>N-formimidoyl-L-glutamate</name>
        <dbReference type="ChEBI" id="CHEBI:58928"/>
    </ligand>
</feature>
<evidence type="ECO:0000256" key="6">
    <source>
        <dbReference type="ARBA" id="ARBA00023004"/>
    </source>
</evidence>
<comment type="subcellular location">
    <subcellularLocation>
        <location evidence="7">Cytoplasm</location>
    </subcellularLocation>
</comment>
<evidence type="ECO:0000256" key="3">
    <source>
        <dbReference type="ARBA" id="ARBA00022801"/>
    </source>
</evidence>
<dbReference type="EC" id="3.5.2.7" evidence="1 7"/>
<feature type="binding site" evidence="7">
    <location>
        <position position="90"/>
    </location>
    <ligand>
        <name>4-imidazolone-5-propanoate</name>
        <dbReference type="ChEBI" id="CHEBI:77893"/>
    </ligand>
</feature>
<evidence type="ECO:0000259" key="8">
    <source>
        <dbReference type="Pfam" id="PF01979"/>
    </source>
</evidence>
<dbReference type="NCBIfam" id="TIGR01224">
    <property type="entry name" value="hutI"/>
    <property type="match status" value="1"/>
</dbReference>
<dbReference type="Gene3D" id="2.30.40.10">
    <property type="entry name" value="Urease, subunit C, domain 1"/>
    <property type="match status" value="1"/>
</dbReference>
<dbReference type="GO" id="GO:0050480">
    <property type="term" value="F:imidazolonepropionase activity"/>
    <property type="evidence" value="ECO:0007669"/>
    <property type="project" value="UniProtKB-UniRule"/>
</dbReference>
<feature type="binding site" evidence="7">
    <location>
        <position position="153"/>
    </location>
    <ligand>
        <name>4-imidazolone-5-propanoate</name>
        <dbReference type="ChEBI" id="CHEBI:77893"/>
    </ligand>
</feature>
<comment type="cofactor">
    <cofactor evidence="7">
        <name>Zn(2+)</name>
        <dbReference type="ChEBI" id="CHEBI:29105"/>
    </cofactor>
    <cofactor evidence="7">
        <name>Fe(3+)</name>
        <dbReference type="ChEBI" id="CHEBI:29034"/>
    </cofactor>
    <text evidence="7">Binds 1 zinc or iron ion per subunit.</text>
</comment>
<dbReference type="STRING" id="1672749.BJF92_08600"/>
<feature type="binding site" evidence="7">
    <location>
        <position position="81"/>
    </location>
    <ligand>
        <name>Fe(3+)</name>
        <dbReference type="ChEBI" id="CHEBI:29034"/>
    </ligand>
</feature>
<keyword evidence="5 7" id="KW-0862">Zinc</keyword>
<sequence length="416" mass="43694">MTSAEKRMDNPDQPTLWTGARIATLDPARPGLGVIEDGAILVEHGRIAWIGARTNLPEAAGPAVAQDLGGRWVTPGLIDCHTHLVHGGNRAREFELRLEGASYEEIARAGGGIVSTVAATRALDVEGLVATALPRLDALLAEGVTTLEIKSGYGLTVASELAMLRAARALEAMAPVRVKTSYLAAHATPPDYKGRQSDYLDAVVLPGLEAAHAEGLVDAVDGFCEGIAFSVDEMRRVFDAAARLGLPVKLHAEQLSNLGGAAMAASYGALSADHLEYLDAEGAAAMARAGTVAVLLPGAFYTLRETRLPPVEALRAAGTRIAVATDCNPGTAPLTSLLLSMNMAATFFRLTVEECLAGTTREAARALGLLAETGTLEQGKSADFAVWDIESPAELVYRIGFNPLHARVFKGKRTAP</sequence>
<organism evidence="9 10">
    <name type="scientific">Xaviernesmea rhizosphaerae</name>
    <dbReference type="NCBI Taxonomy" id="1672749"/>
    <lineage>
        <taxon>Bacteria</taxon>
        <taxon>Pseudomonadati</taxon>
        <taxon>Pseudomonadota</taxon>
        <taxon>Alphaproteobacteria</taxon>
        <taxon>Hyphomicrobiales</taxon>
        <taxon>Rhizobiaceae</taxon>
        <taxon>Rhizobium/Agrobacterium group</taxon>
        <taxon>Xaviernesmea</taxon>
    </lineage>
</organism>
<protein>
    <recommendedName>
        <fullName evidence="1 7">Imidazolonepropionase</fullName>
        <ecNumber evidence="1 7">3.5.2.7</ecNumber>
    </recommendedName>
    <alternativeName>
        <fullName evidence="7">Imidazolone-5-propionate hydrolase</fullName>
    </alternativeName>
</protein>
<dbReference type="EMBL" id="MKIO01000027">
    <property type="protein sequence ID" value="OLP55715.1"/>
    <property type="molecule type" value="Genomic_DNA"/>
</dbReference>
<dbReference type="GO" id="GO:0005506">
    <property type="term" value="F:iron ion binding"/>
    <property type="evidence" value="ECO:0007669"/>
    <property type="project" value="UniProtKB-UniRule"/>
</dbReference>
<reference evidence="9 10" key="1">
    <citation type="submission" date="2016-09" db="EMBL/GenBank/DDBJ databases">
        <title>Rhizobium sp. nov., a novel species isolated from the rice rhizosphere.</title>
        <authorList>
            <person name="Zhao J."/>
            <person name="Zhang X."/>
        </authorList>
    </citation>
    <scope>NUCLEOTIDE SEQUENCE [LARGE SCALE GENOMIC DNA]</scope>
    <source>
        <strain evidence="9 10">MH17</strain>
    </source>
</reference>
<dbReference type="Pfam" id="PF01979">
    <property type="entry name" value="Amidohydro_1"/>
    <property type="match status" value="1"/>
</dbReference>
<evidence type="ECO:0000256" key="4">
    <source>
        <dbReference type="ARBA" id="ARBA00022808"/>
    </source>
</evidence>
<dbReference type="Gene3D" id="3.20.20.140">
    <property type="entry name" value="Metal-dependent hydrolases"/>
    <property type="match status" value="1"/>
</dbReference>
<feature type="binding site" evidence="7">
    <location>
        <position position="330"/>
    </location>
    <ligand>
        <name>N-formimidoyl-L-glutamate</name>
        <dbReference type="ChEBI" id="CHEBI:58928"/>
    </ligand>
</feature>
<feature type="domain" description="Amidohydrolase-related" evidence="8">
    <location>
        <begin position="72"/>
        <end position="390"/>
    </location>
</feature>
<feature type="binding site" evidence="7">
    <location>
        <position position="331"/>
    </location>
    <ligand>
        <name>4-imidazolone-5-propanoate</name>
        <dbReference type="ChEBI" id="CHEBI:77893"/>
    </ligand>
</feature>
<dbReference type="PANTHER" id="PTHR42752:SF1">
    <property type="entry name" value="IMIDAZOLONEPROPIONASE-RELATED"/>
    <property type="match status" value="1"/>
</dbReference>
<comment type="similarity">
    <text evidence="7">Belongs to the metallo-dependent hydrolases superfamily. HutI family.</text>
</comment>
<feature type="binding site" evidence="7">
    <location>
        <position position="81"/>
    </location>
    <ligand>
        <name>Zn(2+)</name>
        <dbReference type="ChEBI" id="CHEBI:29105"/>
    </ligand>
</feature>
<dbReference type="OrthoDB" id="9776455at2"/>
<dbReference type="InterPro" id="IPR006680">
    <property type="entry name" value="Amidohydro-rel"/>
</dbReference>
<dbReference type="InterPro" id="IPR011059">
    <property type="entry name" value="Metal-dep_hydrolase_composite"/>
</dbReference>
<dbReference type="SUPFAM" id="SSF51556">
    <property type="entry name" value="Metallo-dependent hydrolases"/>
    <property type="match status" value="1"/>
</dbReference>
<feature type="binding site" evidence="7">
    <location>
        <position position="326"/>
    </location>
    <ligand>
        <name>Fe(3+)</name>
        <dbReference type="ChEBI" id="CHEBI:29034"/>
    </ligand>
</feature>
<keyword evidence="4 7" id="KW-0369">Histidine metabolism</keyword>
<evidence type="ECO:0000256" key="7">
    <source>
        <dbReference type="HAMAP-Rule" id="MF_00372"/>
    </source>
</evidence>
<dbReference type="RefSeq" id="WP_075634715.1">
    <property type="nucleotide sequence ID" value="NZ_MKIO01000027.1"/>
</dbReference>
<accession>A0A1Q9AKA8</accession>
<keyword evidence="3 7" id="KW-0378">Hydrolase</keyword>
<feature type="binding site" evidence="7">
    <location>
        <position position="186"/>
    </location>
    <ligand>
        <name>4-imidazolone-5-propanoate</name>
        <dbReference type="ChEBI" id="CHEBI:77893"/>
    </ligand>
</feature>
<dbReference type="AlphaFoldDB" id="A0A1Q9AKA8"/>
<dbReference type="SUPFAM" id="SSF51338">
    <property type="entry name" value="Composite domain of metallo-dependent hydrolases"/>
    <property type="match status" value="1"/>
</dbReference>
<evidence type="ECO:0000256" key="2">
    <source>
        <dbReference type="ARBA" id="ARBA00022723"/>
    </source>
</evidence>
<dbReference type="InterPro" id="IPR032466">
    <property type="entry name" value="Metal_Hydrolase"/>
</dbReference>